<evidence type="ECO:0000313" key="4">
    <source>
        <dbReference type="Proteomes" id="UP000061603"/>
    </source>
</evidence>
<dbReference type="HOGENOM" id="CLU_038901_0_0_4"/>
<keyword evidence="1" id="KW-0175">Coiled coil</keyword>
<gene>
    <name evidence="3" type="ORF">PG1C_12840</name>
</gene>
<reference evidence="3 4" key="1">
    <citation type="journal article" date="2015" name="Genome Announc.">
        <title>Complete Genome Sequence of a Novel Bacterium within the Family Rhodocyclaceae That Degrades Polycyclic Aromatic Hydrocarbons.</title>
        <authorList>
            <person name="Singleton D.R."/>
            <person name="Dickey A.N."/>
            <person name="Scholl E.H."/>
            <person name="Wright F.A."/>
            <person name="Aitken M.D."/>
        </authorList>
    </citation>
    <scope>NUCLEOTIDE SEQUENCE [LARGE SCALE GENOMIC DNA]</scope>
    <source>
        <strain evidence="4">PG1-Ca6</strain>
    </source>
</reference>
<dbReference type="EMBL" id="CP010554">
    <property type="protein sequence ID" value="AJP49079.1"/>
    <property type="molecule type" value="Genomic_DNA"/>
</dbReference>
<dbReference type="KEGG" id="rbu:PG1C_12840"/>
<dbReference type="STRING" id="1565605.PG1C_12840"/>
<protein>
    <recommendedName>
        <fullName evidence="5">Porin</fullName>
    </recommendedName>
</protein>
<dbReference type="AlphaFoldDB" id="A0A0C5JBF9"/>
<sequence length="469" mass="50385">MNCISLSTLAACGVLASLPAHAADNNLQALREEIAQMRQAYEQRITALEARLARAETKADDAQTVAQQVVVQQATIRQPAAAPTQSNSFNPEVSMILQGSYNNLKQDPNAYQITGFVPALGKVSPGARGFSLGESELVIAANIDPDWRGTAIASLKPEGGVEMENAFFQSLGLGNGLSFKGGRFFSGIGYMNEQHAHAWDFDDAPLVYKAFLGGQLGDDGVQLKWLAPTDLFLEFGAEAGRGRTFPGADNNKNGISQGAVFAHLGGDVGTSNAWRAGLSWLGSSPNNRRYDDSDSLGKPVSNSFSGKSRLWIADGIWKWAPEGNSTVTNLKLQGEYFRRHENGTLGSNSAAGLCAGSCANGYSSEQSGWYLQGVYQFMPRWRAGLRHDALSYGTVNIGLVNSGALGAADFPLLGAHDPKRNTAMLDYSPSEFTRFRLQWAHDNSGIGATDNQVFLQYIFSLGTHGAHSF</sequence>
<feature type="coiled-coil region" evidence="1">
    <location>
        <begin position="20"/>
        <end position="65"/>
    </location>
</feature>
<evidence type="ECO:0000256" key="1">
    <source>
        <dbReference type="SAM" id="Coils"/>
    </source>
</evidence>
<dbReference type="Gene3D" id="2.40.160.10">
    <property type="entry name" value="Porin"/>
    <property type="match status" value="1"/>
</dbReference>
<dbReference type="SUPFAM" id="SSF56935">
    <property type="entry name" value="Porins"/>
    <property type="match status" value="1"/>
</dbReference>
<evidence type="ECO:0000256" key="2">
    <source>
        <dbReference type="SAM" id="SignalP"/>
    </source>
</evidence>
<name>A0A0C5JBF9_9PROT</name>
<dbReference type="InterPro" id="IPR023614">
    <property type="entry name" value="Porin_dom_sf"/>
</dbReference>
<accession>A0A0C5JBF9</accession>
<feature type="chain" id="PRO_5002189615" description="Porin" evidence="2">
    <location>
        <begin position="23"/>
        <end position="469"/>
    </location>
</feature>
<dbReference type="RefSeq" id="WP_202635171.1">
    <property type="nucleotide sequence ID" value="NZ_CP010554.1"/>
</dbReference>
<keyword evidence="4" id="KW-1185">Reference proteome</keyword>
<organism evidence="3 4">
    <name type="scientific">Rugosibacter aromaticivorans</name>
    <dbReference type="NCBI Taxonomy" id="1565605"/>
    <lineage>
        <taxon>Bacteria</taxon>
        <taxon>Pseudomonadati</taxon>
        <taxon>Pseudomonadota</taxon>
        <taxon>Betaproteobacteria</taxon>
        <taxon>Nitrosomonadales</taxon>
        <taxon>Sterolibacteriaceae</taxon>
        <taxon>Rugosibacter</taxon>
    </lineage>
</organism>
<proteinExistence type="predicted"/>
<evidence type="ECO:0000313" key="3">
    <source>
        <dbReference type="EMBL" id="AJP49079.1"/>
    </source>
</evidence>
<feature type="signal peptide" evidence="2">
    <location>
        <begin position="1"/>
        <end position="22"/>
    </location>
</feature>
<dbReference type="PATRIC" id="fig|1565605.3.peg.2717"/>
<dbReference type="Proteomes" id="UP000061603">
    <property type="component" value="Chromosome"/>
</dbReference>
<evidence type="ECO:0008006" key="5">
    <source>
        <dbReference type="Google" id="ProtNLM"/>
    </source>
</evidence>
<keyword evidence="2" id="KW-0732">Signal</keyword>